<feature type="transmembrane region" description="Helical" evidence="1">
    <location>
        <begin position="44"/>
        <end position="64"/>
    </location>
</feature>
<reference evidence="2 3" key="1">
    <citation type="journal article" date="2023" name="Arcadia Sci">
        <title>De novo assembly of a long-read Amblyomma americanum tick genome.</title>
        <authorList>
            <person name="Chou S."/>
            <person name="Poskanzer K.E."/>
            <person name="Rollins M."/>
            <person name="Thuy-Boun P.S."/>
        </authorList>
    </citation>
    <scope>NUCLEOTIDE SEQUENCE [LARGE SCALE GENOMIC DNA]</scope>
    <source>
        <strain evidence="2">F_SG_1</strain>
        <tissue evidence="2">Salivary glands</tissue>
    </source>
</reference>
<evidence type="ECO:0000256" key="1">
    <source>
        <dbReference type="SAM" id="Phobius"/>
    </source>
</evidence>
<feature type="transmembrane region" description="Helical" evidence="1">
    <location>
        <begin position="6"/>
        <end position="24"/>
    </location>
</feature>
<proteinExistence type="predicted"/>
<dbReference type="EMBL" id="JARKHS020001708">
    <property type="protein sequence ID" value="KAK8787554.1"/>
    <property type="molecule type" value="Genomic_DNA"/>
</dbReference>
<keyword evidence="1" id="KW-0472">Membrane</keyword>
<dbReference type="PANTHER" id="PTHR11161:SF0">
    <property type="entry name" value="O-ACYLTRANSFERASE LIKE PROTEIN"/>
    <property type="match status" value="1"/>
</dbReference>
<protein>
    <submittedName>
        <fullName evidence="2">Uncharacterized protein</fullName>
    </submittedName>
</protein>
<accession>A0AAQ4FJQ3</accession>
<evidence type="ECO:0000313" key="2">
    <source>
        <dbReference type="EMBL" id="KAK8787554.1"/>
    </source>
</evidence>
<comment type="caution">
    <text evidence="2">The sequence shown here is derived from an EMBL/GenBank/DDBJ whole genome shotgun (WGS) entry which is preliminary data.</text>
</comment>
<dbReference type="Proteomes" id="UP001321473">
    <property type="component" value="Unassembled WGS sequence"/>
</dbReference>
<keyword evidence="1" id="KW-1133">Transmembrane helix</keyword>
<dbReference type="AlphaFoldDB" id="A0AAQ4FJQ3"/>
<evidence type="ECO:0000313" key="3">
    <source>
        <dbReference type="Proteomes" id="UP001321473"/>
    </source>
</evidence>
<dbReference type="PANTHER" id="PTHR11161">
    <property type="entry name" value="O-ACYLTRANSFERASE"/>
    <property type="match status" value="1"/>
</dbReference>
<dbReference type="InterPro" id="IPR052728">
    <property type="entry name" value="O2_lipid_transport_reg"/>
</dbReference>
<keyword evidence="3" id="KW-1185">Reference proteome</keyword>
<gene>
    <name evidence="2" type="ORF">V5799_022671</name>
</gene>
<organism evidence="2 3">
    <name type="scientific">Amblyomma americanum</name>
    <name type="common">Lone star tick</name>
    <dbReference type="NCBI Taxonomy" id="6943"/>
    <lineage>
        <taxon>Eukaryota</taxon>
        <taxon>Metazoa</taxon>
        <taxon>Ecdysozoa</taxon>
        <taxon>Arthropoda</taxon>
        <taxon>Chelicerata</taxon>
        <taxon>Arachnida</taxon>
        <taxon>Acari</taxon>
        <taxon>Parasitiformes</taxon>
        <taxon>Ixodida</taxon>
        <taxon>Ixodoidea</taxon>
        <taxon>Ixodidae</taxon>
        <taxon>Amblyomminae</taxon>
        <taxon>Amblyomma</taxon>
    </lineage>
</organism>
<sequence length="148" mass="16410">MQAAMWVLSGVIAAVVIFGPFRWYKGAAYDTADALLYAATHRTAWSLSLAWMTFACATGRGGLVDRFLSWTAFVPLSRLSFSAFLMQTVVILSRTLVTRERIHYSHTSMVRTIHARWPSTLSGLQKSNSSNLHTGGRHTDIYAVAGRI</sequence>
<feature type="transmembrane region" description="Helical" evidence="1">
    <location>
        <begin position="70"/>
        <end position="92"/>
    </location>
</feature>
<name>A0AAQ4FJQ3_AMBAM</name>
<keyword evidence="1" id="KW-0812">Transmembrane</keyword>